<name>A0A1M4U6S1_9CLOT</name>
<proteinExistence type="predicted"/>
<evidence type="ECO:0000313" key="1">
    <source>
        <dbReference type="EMBL" id="SHE52385.1"/>
    </source>
</evidence>
<protein>
    <submittedName>
        <fullName evidence="1">Uncharacterized protein</fullName>
    </submittedName>
</protein>
<dbReference type="RefSeq" id="WP_073247875.1">
    <property type="nucleotide sequence ID" value="NZ_FQVG01000006.1"/>
</dbReference>
<accession>A0A1M4U6S1</accession>
<dbReference type="Proteomes" id="UP000184423">
    <property type="component" value="Unassembled WGS sequence"/>
</dbReference>
<organism evidence="1 2">
    <name type="scientific">Caloramator proteoclasticus DSM 10124</name>
    <dbReference type="NCBI Taxonomy" id="1121262"/>
    <lineage>
        <taxon>Bacteria</taxon>
        <taxon>Bacillati</taxon>
        <taxon>Bacillota</taxon>
        <taxon>Clostridia</taxon>
        <taxon>Eubacteriales</taxon>
        <taxon>Clostridiaceae</taxon>
        <taxon>Caloramator</taxon>
    </lineage>
</organism>
<reference evidence="2" key="1">
    <citation type="submission" date="2016-11" db="EMBL/GenBank/DDBJ databases">
        <authorList>
            <person name="Varghese N."/>
            <person name="Submissions S."/>
        </authorList>
    </citation>
    <scope>NUCLEOTIDE SEQUENCE [LARGE SCALE GENOMIC DNA]</scope>
    <source>
        <strain evidence="2">DSM 10124</strain>
    </source>
</reference>
<sequence length="135" mass="16644">MPHIKDNHNECEGQDSLKEVNARRVDQLIDLVEKHTRTERHLEEHSNITDLDEIKYVLELQRYREEQIKHLRNLIAYGKDDDFYKREVENIEKNLIYTEHYLDHNKHNMDEFTLQKTMEKQEHRREQLENLKHLQ</sequence>
<keyword evidence="2" id="KW-1185">Reference proteome</keyword>
<evidence type="ECO:0000313" key="2">
    <source>
        <dbReference type="Proteomes" id="UP000184423"/>
    </source>
</evidence>
<dbReference type="EMBL" id="FQVG01000006">
    <property type="protein sequence ID" value="SHE52385.1"/>
    <property type="molecule type" value="Genomic_DNA"/>
</dbReference>
<dbReference type="AlphaFoldDB" id="A0A1M4U6S1"/>
<gene>
    <name evidence="1" type="ORF">SAMN02746091_00588</name>
</gene>